<evidence type="ECO:0000256" key="2">
    <source>
        <dbReference type="ARBA" id="ARBA00022692"/>
    </source>
</evidence>
<evidence type="ECO:0000256" key="4">
    <source>
        <dbReference type="ARBA" id="ARBA00023136"/>
    </source>
</evidence>
<keyword evidence="7" id="KW-1185">Reference proteome</keyword>
<evidence type="ECO:0000256" key="5">
    <source>
        <dbReference type="SAM" id="Phobius"/>
    </source>
</evidence>
<dbReference type="GO" id="GO:0016020">
    <property type="term" value="C:membrane"/>
    <property type="evidence" value="ECO:0007669"/>
    <property type="project" value="UniProtKB-SubCell"/>
</dbReference>
<dbReference type="OrthoDB" id="8048523at2759"/>
<dbReference type="InterPro" id="IPR006603">
    <property type="entry name" value="PQ-loop_rpt"/>
</dbReference>
<sequence length="421" mass="46476">MGVLGSSALCSSNQQCWQWAEKYMGYCLCSGKETISFTLGVASVLAWVVAEIPQIITNYKNKSAEGLSWHFLTTWIIGDLFNLFGCLLEPATSYQNHRELLKYSKQNDTYGPPWEGKTLYDKLFIVSAEWQIRHAVKSKSDDSAVLPTQYYMAVLYTCITVVLVLQSTYYGYIYPRIKWNRLLQQLEALESEQSNGGEAIDSDADKCNGTDVYKGDDGYSSPIPLPSFPQKISAGSELYYQSARYLSKSHTPSAGSILAQKMSPPSSPHMLDSIEEPLLFSKVSAQSAPSLKIKNTLCLVSTITFLGALNLLQSPDRNPNSAVITPRREFVMQVGRKLLQVGGFQTLEHGSEGSNGIGGLLGWGMAILYMGGRIPQIHLNIRRGKVEGLNPFMFIFALVGNSTYVASKSAMAGGRCRMCRP</sequence>
<keyword evidence="3 5" id="KW-1133">Transmembrane helix</keyword>
<evidence type="ECO:0000313" key="7">
    <source>
        <dbReference type="Proteomes" id="UP000634136"/>
    </source>
</evidence>
<dbReference type="Pfam" id="PF04193">
    <property type="entry name" value="PQ-loop"/>
    <property type="match status" value="2"/>
</dbReference>
<dbReference type="InterPro" id="IPR051415">
    <property type="entry name" value="LAAT-1"/>
</dbReference>
<dbReference type="EMBL" id="JAAIUW010000013">
    <property type="protein sequence ID" value="KAF7801404.1"/>
    <property type="molecule type" value="Genomic_DNA"/>
</dbReference>
<dbReference type="AlphaFoldDB" id="A0A834SPX0"/>
<dbReference type="SMART" id="SM00679">
    <property type="entry name" value="CTNS"/>
    <property type="match status" value="2"/>
</dbReference>
<organism evidence="6 7">
    <name type="scientific">Senna tora</name>
    <dbReference type="NCBI Taxonomy" id="362788"/>
    <lineage>
        <taxon>Eukaryota</taxon>
        <taxon>Viridiplantae</taxon>
        <taxon>Streptophyta</taxon>
        <taxon>Embryophyta</taxon>
        <taxon>Tracheophyta</taxon>
        <taxon>Spermatophyta</taxon>
        <taxon>Magnoliopsida</taxon>
        <taxon>eudicotyledons</taxon>
        <taxon>Gunneridae</taxon>
        <taxon>Pentapetalae</taxon>
        <taxon>rosids</taxon>
        <taxon>fabids</taxon>
        <taxon>Fabales</taxon>
        <taxon>Fabaceae</taxon>
        <taxon>Caesalpinioideae</taxon>
        <taxon>Cassia clade</taxon>
        <taxon>Senna</taxon>
    </lineage>
</organism>
<keyword evidence="4 5" id="KW-0472">Membrane</keyword>
<dbReference type="PANTHER" id="PTHR16201">
    <property type="entry name" value="SEVEN TRANSMEMBRANE PROTEIN 1-RELATED"/>
    <property type="match status" value="1"/>
</dbReference>
<proteinExistence type="predicted"/>
<gene>
    <name evidence="6" type="ORF">G2W53_040515</name>
</gene>
<accession>A0A834SPX0</accession>
<keyword evidence="2 5" id="KW-0812">Transmembrane</keyword>
<dbReference type="PANTHER" id="PTHR16201:SF44">
    <property type="entry name" value="SEVEN TRANSMEMBRANE PROTEIN 1"/>
    <property type="match status" value="1"/>
</dbReference>
<feature type="transmembrane region" description="Helical" evidence="5">
    <location>
        <begin position="150"/>
        <end position="172"/>
    </location>
</feature>
<name>A0A834SPX0_9FABA</name>
<protein>
    <submittedName>
        <fullName evidence="6">Putative vacuolar amino acid transporter YPQ1 isoform X1</fullName>
    </submittedName>
</protein>
<reference evidence="6" key="1">
    <citation type="submission" date="2020-09" db="EMBL/GenBank/DDBJ databases">
        <title>Genome-Enabled Discovery of Anthraquinone Biosynthesis in Senna tora.</title>
        <authorList>
            <person name="Kang S.-H."/>
            <person name="Pandey R.P."/>
            <person name="Lee C.-M."/>
            <person name="Sim J.-S."/>
            <person name="Jeong J.-T."/>
            <person name="Choi B.-S."/>
            <person name="Jung M."/>
            <person name="Ginzburg D."/>
            <person name="Zhao K."/>
            <person name="Won S.Y."/>
            <person name="Oh T.-J."/>
            <person name="Yu Y."/>
            <person name="Kim N.-H."/>
            <person name="Lee O.R."/>
            <person name="Lee T.-H."/>
            <person name="Bashyal P."/>
            <person name="Kim T.-S."/>
            <person name="Lee W.-H."/>
            <person name="Kawkins C."/>
            <person name="Kim C.-K."/>
            <person name="Kim J.S."/>
            <person name="Ahn B.O."/>
            <person name="Rhee S.Y."/>
            <person name="Sohng J.K."/>
        </authorList>
    </citation>
    <scope>NUCLEOTIDE SEQUENCE</scope>
    <source>
        <tissue evidence="6">Leaf</tissue>
    </source>
</reference>
<comment type="caution">
    <text evidence="6">The sequence shown here is derived from an EMBL/GenBank/DDBJ whole genome shotgun (WGS) entry which is preliminary data.</text>
</comment>
<comment type="subcellular location">
    <subcellularLocation>
        <location evidence="1">Membrane</location>
        <topology evidence="1">Multi-pass membrane protein</topology>
    </subcellularLocation>
</comment>
<dbReference type="Gene3D" id="1.20.1280.290">
    <property type="match status" value="2"/>
</dbReference>
<evidence type="ECO:0000256" key="3">
    <source>
        <dbReference type="ARBA" id="ARBA00022989"/>
    </source>
</evidence>
<evidence type="ECO:0000313" key="6">
    <source>
        <dbReference type="EMBL" id="KAF7801404.1"/>
    </source>
</evidence>
<evidence type="ECO:0000256" key="1">
    <source>
        <dbReference type="ARBA" id="ARBA00004141"/>
    </source>
</evidence>
<dbReference type="Proteomes" id="UP000634136">
    <property type="component" value="Unassembled WGS sequence"/>
</dbReference>